<dbReference type="InterPro" id="IPR036390">
    <property type="entry name" value="WH_DNA-bd_sf"/>
</dbReference>
<dbReference type="Gene3D" id="3.40.190.10">
    <property type="entry name" value="Periplasmic binding protein-like II"/>
    <property type="match status" value="2"/>
</dbReference>
<organism evidence="6">
    <name type="scientific">Burkholderia cenocepacia</name>
    <dbReference type="NCBI Taxonomy" id="95486"/>
    <lineage>
        <taxon>Bacteria</taxon>
        <taxon>Pseudomonadati</taxon>
        <taxon>Pseudomonadota</taxon>
        <taxon>Betaproteobacteria</taxon>
        <taxon>Burkholderiales</taxon>
        <taxon>Burkholderiaceae</taxon>
        <taxon>Burkholderia</taxon>
        <taxon>Burkholderia cepacia complex</taxon>
    </lineage>
</organism>
<dbReference type="PRINTS" id="PR00039">
    <property type="entry name" value="HTHLYSR"/>
</dbReference>
<dbReference type="Pfam" id="PF00126">
    <property type="entry name" value="HTH_1"/>
    <property type="match status" value="1"/>
</dbReference>
<gene>
    <name evidence="6" type="ORF">DT99_13260</name>
</gene>
<dbReference type="AlphaFoldDB" id="A0A071MEB4"/>
<dbReference type="PANTHER" id="PTHR30126">
    <property type="entry name" value="HTH-TYPE TRANSCRIPTIONAL REGULATOR"/>
    <property type="match status" value="1"/>
</dbReference>
<dbReference type="SUPFAM" id="SSF46785">
    <property type="entry name" value="Winged helix' DNA-binding domain"/>
    <property type="match status" value="1"/>
</dbReference>
<evidence type="ECO:0000256" key="2">
    <source>
        <dbReference type="ARBA" id="ARBA00023015"/>
    </source>
</evidence>
<comment type="similarity">
    <text evidence="1">Belongs to the LysR transcriptional regulatory family.</text>
</comment>
<dbReference type="InterPro" id="IPR000847">
    <property type="entry name" value="LysR_HTH_N"/>
</dbReference>
<evidence type="ECO:0000256" key="4">
    <source>
        <dbReference type="ARBA" id="ARBA00023163"/>
    </source>
</evidence>
<evidence type="ECO:0000256" key="3">
    <source>
        <dbReference type="ARBA" id="ARBA00023125"/>
    </source>
</evidence>
<dbReference type="EMBL" id="JJOA01000011">
    <property type="protein sequence ID" value="KEA59197.1"/>
    <property type="molecule type" value="Genomic_DNA"/>
</dbReference>
<dbReference type="InterPro" id="IPR005119">
    <property type="entry name" value="LysR_subst-bd"/>
</dbReference>
<keyword evidence="2" id="KW-0805">Transcription regulation</keyword>
<keyword evidence="4" id="KW-0804">Transcription</keyword>
<dbReference type="SUPFAM" id="SSF53850">
    <property type="entry name" value="Periplasmic binding protein-like II"/>
    <property type="match status" value="1"/>
</dbReference>
<dbReference type="Gene3D" id="1.10.10.10">
    <property type="entry name" value="Winged helix-like DNA-binding domain superfamily/Winged helix DNA-binding domain"/>
    <property type="match status" value="1"/>
</dbReference>
<dbReference type="GO" id="GO:0000976">
    <property type="term" value="F:transcription cis-regulatory region binding"/>
    <property type="evidence" value="ECO:0007669"/>
    <property type="project" value="TreeGrafter"/>
</dbReference>
<accession>A0A071MEB4</accession>
<reference evidence="6" key="1">
    <citation type="submission" date="2014-04" db="EMBL/GenBank/DDBJ databases">
        <title>In planta biocontrol of soil-borne Fusarium wilt of banana through a plant endophytic bacterium, Burkholderia cenocepacia 869T2.</title>
        <authorList>
            <person name="Ho Y.-N."/>
            <person name="Chiang H.-M."/>
            <person name="Chao C.-P."/>
            <person name="Su C.-C."/>
            <person name="Hsu H.-F."/>
            <person name="Guo C.-T."/>
            <person name="Hsieh J.-L."/>
            <person name="Huang C.-C."/>
        </authorList>
    </citation>
    <scope>NUCLEOTIDE SEQUENCE [LARGE SCALE GENOMIC DNA]</scope>
    <source>
        <strain evidence="6">869T2</strain>
    </source>
</reference>
<name>A0A071MEB4_9BURK</name>
<dbReference type="GO" id="GO:0003700">
    <property type="term" value="F:DNA-binding transcription factor activity"/>
    <property type="evidence" value="ECO:0007669"/>
    <property type="project" value="InterPro"/>
</dbReference>
<proteinExistence type="inferred from homology"/>
<comment type="caution">
    <text evidence="6">The sequence shown here is derived from an EMBL/GenBank/DDBJ whole genome shotgun (WGS) entry which is preliminary data.</text>
</comment>
<dbReference type="CDD" id="cd05466">
    <property type="entry name" value="PBP2_LTTR_substrate"/>
    <property type="match status" value="1"/>
</dbReference>
<feature type="domain" description="HTH lysR-type" evidence="5">
    <location>
        <begin position="1"/>
        <end position="58"/>
    </location>
</feature>
<protein>
    <submittedName>
        <fullName evidence="6">LysR family transcriptional regulator</fullName>
    </submittedName>
</protein>
<evidence type="ECO:0000313" key="6">
    <source>
        <dbReference type="EMBL" id="KEA59197.1"/>
    </source>
</evidence>
<dbReference type="InterPro" id="IPR036388">
    <property type="entry name" value="WH-like_DNA-bd_sf"/>
</dbReference>
<evidence type="ECO:0000259" key="5">
    <source>
        <dbReference type="PROSITE" id="PS50931"/>
    </source>
</evidence>
<evidence type="ECO:0000256" key="1">
    <source>
        <dbReference type="ARBA" id="ARBA00009437"/>
    </source>
</evidence>
<keyword evidence="3" id="KW-0238">DNA-binding</keyword>
<dbReference type="PANTHER" id="PTHR30126:SF39">
    <property type="entry name" value="HTH-TYPE TRANSCRIPTIONAL REGULATOR CYSL"/>
    <property type="match status" value="1"/>
</dbReference>
<sequence length="302" mass="32639">MMIEELKSFIAVVDAASLTRAADQLCVSQSTISKRIQRLEEGLGATLFDRNAKPPRPTALASRVYEQAVPVLRALNQLHDIAREDSPPSGTLRFGLPQAVADIVLFDAVMTMKARFPALDVRLLTDWSVGLQRMVENGSLDVALLMLPAGASLPEDFGCSLVTRFDVKVVQSASKPVVDARATVEALSAHGWILNPDGCGYRAALERAMANRGQRFRLSIDTYGTDMQLRLVASGLGLGLVPTDVLRASPWRSQLSVVEVGGFALALDVWLVFPRALGNLRRAVDVLAESVAASFEQQAIGQ</sequence>
<dbReference type="PROSITE" id="PS50931">
    <property type="entry name" value="HTH_LYSR"/>
    <property type="match status" value="1"/>
</dbReference>
<dbReference type="Pfam" id="PF03466">
    <property type="entry name" value="LysR_substrate"/>
    <property type="match status" value="1"/>
</dbReference>